<feature type="domain" description="Lipid/polyisoprenoid-binding YceI-like" evidence="2">
    <location>
        <begin position="21"/>
        <end position="179"/>
    </location>
</feature>
<organism evidence="3 4">
    <name type="scientific">Luteimonas salinilitoris</name>
    <dbReference type="NCBI Taxonomy" id="3237697"/>
    <lineage>
        <taxon>Bacteria</taxon>
        <taxon>Pseudomonadati</taxon>
        <taxon>Pseudomonadota</taxon>
        <taxon>Gammaproteobacteria</taxon>
        <taxon>Lysobacterales</taxon>
        <taxon>Lysobacteraceae</taxon>
        <taxon>Luteimonas</taxon>
    </lineage>
</organism>
<accession>A0ABV4HYG8</accession>
<evidence type="ECO:0000259" key="2">
    <source>
        <dbReference type="SMART" id="SM00867"/>
    </source>
</evidence>
<reference evidence="3 4" key="1">
    <citation type="submission" date="2024-07" db="EMBL/GenBank/DDBJ databases">
        <title>Luteimonas salilacus sp. nov., isolated from the shore soil of Salt Lake in Tibet of China.</title>
        <authorList>
            <person name="Zhang X."/>
            <person name="Li A."/>
        </authorList>
    </citation>
    <scope>NUCLEOTIDE SEQUENCE [LARGE SCALE GENOMIC DNA]</scope>
    <source>
        <strain evidence="3 4">B3-2-R+30</strain>
    </source>
</reference>
<dbReference type="PANTHER" id="PTHR34406">
    <property type="entry name" value="PROTEIN YCEI"/>
    <property type="match status" value="1"/>
</dbReference>
<feature type="signal peptide" evidence="1">
    <location>
        <begin position="1"/>
        <end position="19"/>
    </location>
</feature>
<dbReference type="RefSeq" id="WP_370565255.1">
    <property type="nucleotide sequence ID" value="NZ_JBFWIB010000014.1"/>
</dbReference>
<dbReference type="SUPFAM" id="SSF101874">
    <property type="entry name" value="YceI-like"/>
    <property type="match status" value="1"/>
</dbReference>
<dbReference type="EMBL" id="JBFWIC010000034">
    <property type="protein sequence ID" value="MEZ0476390.1"/>
    <property type="molecule type" value="Genomic_DNA"/>
</dbReference>
<dbReference type="Proteomes" id="UP001566331">
    <property type="component" value="Unassembled WGS sequence"/>
</dbReference>
<evidence type="ECO:0000313" key="3">
    <source>
        <dbReference type="EMBL" id="MEZ0476390.1"/>
    </source>
</evidence>
<name>A0ABV4HYG8_9GAMM</name>
<dbReference type="Pfam" id="PF04264">
    <property type="entry name" value="YceI"/>
    <property type="match status" value="1"/>
</dbReference>
<dbReference type="InterPro" id="IPR036761">
    <property type="entry name" value="TTHA0802/YceI-like_sf"/>
</dbReference>
<keyword evidence="4" id="KW-1185">Reference proteome</keyword>
<evidence type="ECO:0000313" key="4">
    <source>
        <dbReference type="Proteomes" id="UP001566331"/>
    </source>
</evidence>
<dbReference type="PANTHER" id="PTHR34406:SF1">
    <property type="entry name" value="PROTEIN YCEI"/>
    <property type="match status" value="1"/>
</dbReference>
<dbReference type="InterPro" id="IPR007372">
    <property type="entry name" value="Lipid/polyisoprenoid-bd_YceI"/>
</dbReference>
<evidence type="ECO:0000256" key="1">
    <source>
        <dbReference type="SAM" id="SignalP"/>
    </source>
</evidence>
<proteinExistence type="predicted"/>
<dbReference type="Gene3D" id="2.40.128.110">
    <property type="entry name" value="Lipid/polyisoprenoid-binding, YceI-like"/>
    <property type="match status" value="1"/>
</dbReference>
<comment type="caution">
    <text evidence="3">The sequence shown here is derived from an EMBL/GenBank/DDBJ whole genome shotgun (WGS) entry which is preliminary data.</text>
</comment>
<keyword evidence="1" id="KW-0732">Signal</keyword>
<sequence>MRNALLLAAALLFSAPALAADYVQAPGSSLVFAGTYQGEVFSGRFPGFRTTFAFDPDDLADARLDVVIPLASATTGNADYDGELRGPTFFDSVKFAQARYSADTFRALDDGRYAADGTLSLRGVGRPVTLTFTWTPGEQPVLTGRATVNRLEFGVGSGDWEDTSVIPDAIAISTKVVFQPAE</sequence>
<feature type="chain" id="PRO_5046829680" evidence="1">
    <location>
        <begin position="20"/>
        <end position="182"/>
    </location>
</feature>
<dbReference type="SMART" id="SM00867">
    <property type="entry name" value="YceI"/>
    <property type="match status" value="1"/>
</dbReference>
<gene>
    <name evidence="3" type="ORF">AB6713_17480</name>
</gene>
<protein>
    <submittedName>
        <fullName evidence="3">YceI family protein</fullName>
    </submittedName>
</protein>